<dbReference type="OrthoDB" id="454880at2"/>
<keyword evidence="2" id="KW-1185">Reference proteome</keyword>
<comment type="caution">
    <text evidence="1">The sequence shown here is derived from an EMBL/GenBank/DDBJ whole genome shotgun (WGS) entry which is preliminary data.</text>
</comment>
<evidence type="ECO:0000313" key="2">
    <source>
        <dbReference type="Proteomes" id="UP000185984"/>
    </source>
</evidence>
<proteinExistence type="predicted"/>
<dbReference type="AlphaFoldDB" id="A0A1U7HJ76"/>
<evidence type="ECO:0000313" key="1">
    <source>
        <dbReference type="EMBL" id="OKH23642.1"/>
    </source>
</evidence>
<name>A0A1U7HJ76_9CHRO</name>
<evidence type="ECO:0008006" key="3">
    <source>
        <dbReference type="Google" id="ProtNLM"/>
    </source>
</evidence>
<gene>
    <name evidence="1" type="ORF">NIES1031_17565</name>
</gene>
<accession>A0A1U7HJ76</accession>
<dbReference type="RefSeq" id="WP_073550801.1">
    <property type="nucleotide sequence ID" value="NZ_CAWMVK010000007.1"/>
</dbReference>
<dbReference type="STRING" id="247279.NIES1031_17565"/>
<protein>
    <recommendedName>
        <fullName evidence="3">Sigma-70 family RNA polymerase sigma factor</fullName>
    </recommendedName>
</protein>
<sequence length="213" mass="24962">MDQLEAKIRELVTTTCQYKHNSLERQQGLTKIVRMIVKSGKLWKDSSLYYEDALQKTWLYFCRNLCEANTGEKYDPNRSSVITWLNAYLRRRLQDFREEEYEIRSRTALGKIVEEGEVIDLIATLPAPPDIPPILEITITWAKADTDGELRRVHIQGHPHVNCQVLILRRLPPETSWEKLSEEYGLSISTLTSFYRRQCLPRLRKFGETQGYL</sequence>
<organism evidence="1 2">
    <name type="scientific">Chroogloeocystis siderophila 5.2 s.c.1</name>
    <dbReference type="NCBI Taxonomy" id="247279"/>
    <lineage>
        <taxon>Bacteria</taxon>
        <taxon>Bacillati</taxon>
        <taxon>Cyanobacteriota</taxon>
        <taxon>Cyanophyceae</taxon>
        <taxon>Oscillatoriophycideae</taxon>
        <taxon>Chroococcales</taxon>
        <taxon>Chroococcaceae</taxon>
        <taxon>Chroogloeocystis</taxon>
    </lineage>
</organism>
<dbReference type="EMBL" id="MRCC01000015">
    <property type="protein sequence ID" value="OKH23642.1"/>
    <property type="molecule type" value="Genomic_DNA"/>
</dbReference>
<reference evidence="1 2" key="1">
    <citation type="submission" date="2016-11" db="EMBL/GenBank/DDBJ databases">
        <title>Draft Genome Sequences of Nine Cyanobacterial Strains from Diverse Habitats.</title>
        <authorList>
            <person name="Zhu T."/>
            <person name="Hou S."/>
            <person name="Lu X."/>
            <person name="Hess W.R."/>
        </authorList>
    </citation>
    <scope>NUCLEOTIDE SEQUENCE [LARGE SCALE GENOMIC DNA]</scope>
    <source>
        <strain evidence="1 2">5.2 s.c.1</strain>
    </source>
</reference>
<dbReference type="Proteomes" id="UP000185984">
    <property type="component" value="Unassembled WGS sequence"/>
</dbReference>